<proteinExistence type="predicted"/>
<dbReference type="EMBL" id="KY684111">
    <property type="protein sequence ID" value="ARF12225.1"/>
    <property type="molecule type" value="Genomic_DNA"/>
</dbReference>
<protein>
    <submittedName>
        <fullName evidence="1">Uncharacterized protein</fullName>
    </submittedName>
</protein>
<sequence>MDKYRLADIIINNFQQAKKSDLNIHHIATIKDVIFINDLKKLNKIEKFYKQTSYLRKHIISKPEYYQKMKCILLETIEFDDMNKLKSDFQILEKVGFNAFGPYDSFNPKVKELLRGELKYLINKKFNAKYIDYGENASTILTKDSNTSLHTGILYMIEYMNMSKFMSYDVFMNLDPKFTDVKIYHTNTNINNIYLLANDTETNYDVNQLDFMCQIGDTVINTMNQLFNKTINILNIDLILFLSKALKKFPEHQHPLTENEVNSADTYTFQHPLIRLYRQEEMFKVFIHELIHATQCDKLVDSNIQYIFNVNSSLRTIETITETFAEFINCVIYSHIHKMDLDKVLEQEINFGFKQTARILNHFNFTSVNDFLNRTNNQIIQTTSAFEYHILKTVLLFKFDEYLKKVIEHGNLTDLIITTMKSKEYQYSVNTNIKQNHNDTFRMTIVELKTIKQNGGSNRAMYEYYKNKYLILKKNYSNLYI</sequence>
<accession>A0A1V0SKF3</accession>
<evidence type="ECO:0000313" key="1">
    <source>
        <dbReference type="EMBL" id="ARF12225.1"/>
    </source>
</evidence>
<gene>
    <name evidence="1" type="ORF">Klosneuvirus_4_40</name>
</gene>
<name>A0A1V0SKF3_9VIRU</name>
<reference evidence="1" key="1">
    <citation type="journal article" date="2017" name="Science">
        <title>Giant viruses with an expanded complement of translation system components.</title>
        <authorList>
            <person name="Schulz F."/>
            <person name="Yutin N."/>
            <person name="Ivanova N.N."/>
            <person name="Ortega D.R."/>
            <person name="Lee T.K."/>
            <person name="Vierheilig J."/>
            <person name="Daims H."/>
            <person name="Horn M."/>
            <person name="Wagner M."/>
            <person name="Jensen G.J."/>
            <person name="Kyrpides N.C."/>
            <person name="Koonin E.V."/>
            <person name="Woyke T."/>
        </authorList>
    </citation>
    <scope>NUCLEOTIDE SEQUENCE</scope>
    <source>
        <strain evidence="1">KNV1</strain>
    </source>
</reference>
<organism evidence="1">
    <name type="scientific">Klosneuvirus KNV1</name>
    <dbReference type="NCBI Taxonomy" id="1977640"/>
    <lineage>
        <taxon>Viruses</taxon>
        <taxon>Varidnaviria</taxon>
        <taxon>Bamfordvirae</taxon>
        <taxon>Nucleocytoviricota</taxon>
        <taxon>Megaviricetes</taxon>
        <taxon>Imitervirales</taxon>
        <taxon>Mimiviridae</taxon>
        <taxon>Klosneuvirinae</taxon>
        <taxon>Klosneuvirus</taxon>
    </lineage>
</organism>